<dbReference type="AlphaFoldDB" id="A0A4D4L781"/>
<protein>
    <submittedName>
        <fullName evidence="2">Uncharacterized protein</fullName>
    </submittedName>
</protein>
<name>A0A4D4L781_STRVO</name>
<accession>A0A4D4L781</accession>
<proteinExistence type="predicted"/>
<gene>
    <name evidence="2" type="ORF">SVIO_044920</name>
</gene>
<comment type="caution">
    <text evidence="2">The sequence shown here is derived from an EMBL/GenBank/DDBJ whole genome shotgun (WGS) entry which is preliminary data.</text>
</comment>
<evidence type="ECO:0000313" key="2">
    <source>
        <dbReference type="EMBL" id="GDY53869.1"/>
    </source>
</evidence>
<dbReference type="EMBL" id="BJHW01000001">
    <property type="protein sequence ID" value="GDY53869.1"/>
    <property type="molecule type" value="Genomic_DNA"/>
</dbReference>
<feature type="compositionally biased region" description="Basic and acidic residues" evidence="1">
    <location>
        <begin position="57"/>
        <end position="67"/>
    </location>
</feature>
<sequence>MASGAGVFASGTMRWVEALMAGTRDNGRDHRMDARTGAFVTRVTENLLRAFAAGPAGRDKPRPEDNVRAVYSGASRVRA</sequence>
<organism evidence="2 3">
    <name type="scientific">Streptomyces violaceusniger</name>
    <dbReference type="NCBI Taxonomy" id="68280"/>
    <lineage>
        <taxon>Bacteria</taxon>
        <taxon>Bacillati</taxon>
        <taxon>Actinomycetota</taxon>
        <taxon>Actinomycetes</taxon>
        <taxon>Kitasatosporales</taxon>
        <taxon>Streptomycetaceae</taxon>
        <taxon>Streptomyces</taxon>
        <taxon>Streptomyces violaceusniger group</taxon>
    </lineage>
</organism>
<reference evidence="2 3" key="1">
    <citation type="journal article" date="2020" name="Int. J. Syst. Evol. Microbiol.">
        <title>Reclassification of Streptomyces castelarensis and Streptomyces sporoclivatus as later heterotypic synonyms of Streptomyces antimycoticus.</title>
        <authorList>
            <person name="Komaki H."/>
            <person name="Tamura T."/>
        </authorList>
    </citation>
    <scope>NUCLEOTIDE SEQUENCE [LARGE SCALE GENOMIC DNA]</scope>
    <source>
        <strain evidence="2 3">NBRC 13459</strain>
    </source>
</reference>
<keyword evidence="3" id="KW-1185">Reference proteome</keyword>
<dbReference type="Proteomes" id="UP000301309">
    <property type="component" value="Unassembled WGS sequence"/>
</dbReference>
<feature type="region of interest" description="Disordered" evidence="1">
    <location>
        <begin position="54"/>
        <end position="79"/>
    </location>
</feature>
<evidence type="ECO:0000313" key="3">
    <source>
        <dbReference type="Proteomes" id="UP000301309"/>
    </source>
</evidence>
<evidence type="ECO:0000256" key="1">
    <source>
        <dbReference type="SAM" id="MobiDB-lite"/>
    </source>
</evidence>